<gene>
    <name evidence="1" type="ORF">MOGPJHGO_00028</name>
</gene>
<dbReference type="EMBL" id="MT631366">
    <property type="protein sequence ID" value="QNO48925.1"/>
    <property type="molecule type" value="Genomic_DNA"/>
</dbReference>
<sequence>MKFACMVCAKNVGCDSRIPADIRFILEHEDQVESGEERRRHLDLLRDSFVRIEPSVFWIRSTEKGASRLQGRHDSCFRYAYRVMEDQPIAHERVVRLNRDVVNPIKSIVSNH</sequence>
<evidence type="ECO:0000313" key="1">
    <source>
        <dbReference type="EMBL" id="QNO48925.1"/>
    </source>
</evidence>
<dbReference type="AlphaFoldDB" id="A0A7G9YLP1"/>
<protein>
    <submittedName>
        <fullName evidence="1">Uncharacterized protein</fullName>
    </submittedName>
</protein>
<reference evidence="1" key="1">
    <citation type="submission" date="2020-06" db="EMBL/GenBank/DDBJ databases">
        <title>Unique genomic features of the anaerobic methanotrophic archaea.</title>
        <authorList>
            <person name="Chadwick G.L."/>
            <person name="Skennerton C.T."/>
            <person name="Laso-Perez R."/>
            <person name="Leu A.O."/>
            <person name="Speth D.R."/>
            <person name="Yu H."/>
            <person name="Morgan-Lang C."/>
            <person name="Hatzenpichler R."/>
            <person name="Goudeau D."/>
            <person name="Malmstrom R."/>
            <person name="Brazelton W.J."/>
            <person name="Woyke T."/>
            <person name="Hallam S.J."/>
            <person name="Tyson G.W."/>
            <person name="Wegener G."/>
            <person name="Boetius A."/>
            <person name="Orphan V."/>
        </authorList>
    </citation>
    <scope>NUCLEOTIDE SEQUENCE</scope>
</reference>
<organism evidence="1">
    <name type="scientific">Candidatus Methanogaster sp. ANME-2c ERB4</name>
    <dbReference type="NCBI Taxonomy" id="2759911"/>
    <lineage>
        <taxon>Archaea</taxon>
        <taxon>Methanobacteriati</taxon>
        <taxon>Methanobacteriota</taxon>
        <taxon>Stenosarchaea group</taxon>
        <taxon>Methanomicrobia</taxon>
        <taxon>Methanosarcinales</taxon>
        <taxon>ANME-2 cluster</taxon>
        <taxon>Candidatus Methanogasteraceae</taxon>
        <taxon>Candidatus Methanogaster</taxon>
    </lineage>
</organism>
<accession>A0A7G9YLP1</accession>
<name>A0A7G9YLP1_9EURY</name>
<proteinExistence type="predicted"/>